<dbReference type="RefSeq" id="WP_189265306.1">
    <property type="nucleotide sequence ID" value="NZ_BMML01000012.1"/>
</dbReference>
<accession>A0A917XFT3</accession>
<dbReference type="Proteomes" id="UP000653411">
    <property type="component" value="Unassembled WGS sequence"/>
</dbReference>
<evidence type="ECO:0000313" key="1">
    <source>
        <dbReference type="EMBL" id="GGN21615.1"/>
    </source>
</evidence>
<reference evidence="1" key="1">
    <citation type="journal article" date="2014" name="Int. J. Syst. Evol. Microbiol.">
        <title>Complete genome sequence of Corynebacterium casei LMG S-19264T (=DSM 44701T), isolated from a smear-ripened cheese.</title>
        <authorList>
            <consortium name="US DOE Joint Genome Institute (JGI-PGF)"/>
            <person name="Walter F."/>
            <person name="Albersmeier A."/>
            <person name="Kalinowski J."/>
            <person name="Ruckert C."/>
        </authorList>
    </citation>
    <scope>NUCLEOTIDE SEQUENCE</scope>
    <source>
        <strain evidence="1">CGMCC 4.7110</strain>
    </source>
</reference>
<comment type="caution">
    <text evidence="1">The sequence shown here is derived from an EMBL/GenBank/DDBJ whole genome shotgun (WGS) entry which is preliminary data.</text>
</comment>
<gene>
    <name evidence="1" type="ORF">GCM10011578_052870</name>
</gene>
<dbReference type="InterPro" id="IPR036514">
    <property type="entry name" value="SGNH_hydro_sf"/>
</dbReference>
<dbReference type="Gene3D" id="3.40.50.1110">
    <property type="entry name" value="SGNH hydrolase"/>
    <property type="match status" value="1"/>
</dbReference>
<dbReference type="AlphaFoldDB" id="A0A917XFT3"/>
<dbReference type="EMBL" id="BMML01000012">
    <property type="protein sequence ID" value="GGN21615.1"/>
    <property type="molecule type" value="Genomic_DNA"/>
</dbReference>
<name>A0A917XFT3_9ACTN</name>
<proteinExistence type="predicted"/>
<evidence type="ECO:0000313" key="2">
    <source>
        <dbReference type="Proteomes" id="UP000653411"/>
    </source>
</evidence>
<sequence>MTTAFLCQGWPRGLAAVVRKVRAARREPGPLVLPTELAGRWQEQNPAAGRAVLGVPWAELDTGALSARSVRRIRAAGVTGFAAFRGDGTRLDRAAAVRAAARAGARELLLPDGRRVGRGALLAALLGRTWPVTRPPELFDPVTGRALPRGGAFAGVDALGTLDVGPLGFLRIPGMVEPASLEPGARHRVVLLGGSVLYGLGQPDNSRTIPAALHRRMPDSEVLCFAAPGEWSRGESALLLYRLRHCRPDVAVSLSGWNDFNNLFAMRLVNGPGAEMLNWTFHDHQHFLRLHAPREARNVGLPFARKPSVVRRLPLDSLAFPSSGAGLRAGVWLENQALMATACARDGIRFVCALQPHSLLHPALGEEFTRAWVQRHYDHPFTDRATVFDDYAQTIDAVYDTYRDGLKRLAKEFPGAVFLDLSTVFEKETRPCMIDGVHPTAHGAALLGDALADAVAPDRTR</sequence>
<reference evidence="1" key="2">
    <citation type="submission" date="2020-09" db="EMBL/GenBank/DDBJ databases">
        <authorList>
            <person name="Sun Q."/>
            <person name="Zhou Y."/>
        </authorList>
    </citation>
    <scope>NUCLEOTIDE SEQUENCE</scope>
    <source>
        <strain evidence="1">CGMCC 4.7110</strain>
    </source>
</reference>
<dbReference type="SUPFAM" id="SSF52266">
    <property type="entry name" value="SGNH hydrolase"/>
    <property type="match status" value="1"/>
</dbReference>
<organism evidence="1 2">
    <name type="scientific">Streptomyces fuscichromogenes</name>
    <dbReference type="NCBI Taxonomy" id="1324013"/>
    <lineage>
        <taxon>Bacteria</taxon>
        <taxon>Bacillati</taxon>
        <taxon>Actinomycetota</taxon>
        <taxon>Actinomycetes</taxon>
        <taxon>Kitasatosporales</taxon>
        <taxon>Streptomycetaceae</taxon>
        <taxon>Streptomyces</taxon>
    </lineage>
</organism>
<keyword evidence="2" id="KW-1185">Reference proteome</keyword>
<protein>
    <submittedName>
        <fullName evidence="1">Uncharacterized protein</fullName>
    </submittedName>
</protein>